<protein>
    <submittedName>
        <fullName evidence="1">Uncharacterized protein</fullName>
    </submittedName>
</protein>
<evidence type="ECO:0000313" key="2">
    <source>
        <dbReference type="Proteomes" id="UP001175271"/>
    </source>
</evidence>
<reference evidence="1" key="1">
    <citation type="submission" date="2023-06" db="EMBL/GenBank/DDBJ databases">
        <title>Genomic analysis of the entomopathogenic nematode Steinernema hermaphroditum.</title>
        <authorList>
            <person name="Schwarz E.M."/>
            <person name="Heppert J.K."/>
            <person name="Baniya A."/>
            <person name="Schwartz H.T."/>
            <person name="Tan C.-H."/>
            <person name="Antoshechkin I."/>
            <person name="Sternberg P.W."/>
            <person name="Goodrich-Blair H."/>
            <person name="Dillman A.R."/>
        </authorList>
    </citation>
    <scope>NUCLEOTIDE SEQUENCE</scope>
    <source>
        <strain evidence="1">PS9179</strain>
        <tissue evidence="1">Whole animal</tissue>
    </source>
</reference>
<proteinExistence type="predicted"/>
<evidence type="ECO:0000313" key="1">
    <source>
        <dbReference type="EMBL" id="KAK0408499.1"/>
    </source>
</evidence>
<accession>A0AA39LTB0</accession>
<gene>
    <name evidence="1" type="ORF">QR680_003995</name>
</gene>
<dbReference type="EMBL" id="JAUCMV010000003">
    <property type="protein sequence ID" value="KAK0408499.1"/>
    <property type="molecule type" value="Genomic_DNA"/>
</dbReference>
<dbReference type="AlphaFoldDB" id="A0AA39LTB0"/>
<organism evidence="1 2">
    <name type="scientific">Steinernema hermaphroditum</name>
    <dbReference type="NCBI Taxonomy" id="289476"/>
    <lineage>
        <taxon>Eukaryota</taxon>
        <taxon>Metazoa</taxon>
        <taxon>Ecdysozoa</taxon>
        <taxon>Nematoda</taxon>
        <taxon>Chromadorea</taxon>
        <taxon>Rhabditida</taxon>
        <taxon>Tylenchina</taxon>
        <taxon>Panagrolaimomorpha</taxon>
        <taxon>Strongyloidoidea</taxon>
        <taxon>Steinernematidae</taxon>
        <taxon>Steinernema</taxon>
    </lineage>
</organism>
<dbReference type="Proteomes" id="UP001175271">
    <property type="component" value="Unassembled WGS sequence"/>
</dbReference>
<sequence>MQKRFKKAAKCECAVEGHVVGGDEDRRSIVAAPNSRRTNRYSSFVACPFRQHRLRVFQERRERLHDPGSDLDPELD</sequence>
<name>A0AA39LTB0_9BILA</name>
<keyword evidence="2" id="KW-1185">Reference proteome</keyword>
<comment type="caution">
    <text evidence="1">The sequence shown here is derived from an EMBL/GenBank/DDBJ whole genome shotgun (WGS) entry which is preliminary data.</text>
</comment>